<dbReference type="PANTHER" id="PTHR36578">
    <property type="entry name" value="CHROMOSOME 15, WHOLE GENOME SHOTGUN SEQUENCE"/>
    <property type="match status" value="1"/>
</dbReference>
<evidence type="ECO:0008006" key="3">
    <source>
        <dbReference type="Google" id="ProtNLM"/>
    </source>
</evidence>
<evidence type="ECO:0000313" key="1">
    <source>
        <dbReference type="EMBL" id="THY05458.1"/>
    </source>
</evidence>
<dbReference type="AlphaFoldDB" id="A0A4S9JTM2"/>
<gene>
    <name evidence="1" type="ORF">D6D01_09999</name>
</gene>
<proteinExistence type="predicted"/>
<dbReference type="PANTHER" id="PTHR36578:SF1">
    <property type="entry name" value="APPLE DOMAIN-CONTAINING PROTEIN"/>
    <property type="match status" value="1"/>
</dbReference>
<dbReference type="Proteomes" id="UP000306584">
    <property type="component" value="Unassembled WGS sequence"/>
</dbReference>
<sequence>MRFSSYALPVLAANLVAALPRPQNLDFDLIDAAPDPTFTQAVGATAQTIIIDPNALLASATADISSVSVDAGDVLSSTAVAHKRAAAATVTCAPQPAGATSAPTYAADDDNVANFKANTHYDNIALSAQTPSDYSLAFSNKQASSNALGYLGFDTMDEYDVAKCAQQCTAKFGCSSFNIYFERDPSLDPTPQACPDPPSVTMIKCVYWGGQATDSNTVNVGQPRADFKVAIAGSNGYVTKRIATPAGYNTGIYYGKNAINAPYDAQGYNTFMGSKIFTGIWNVEQCAAYCESQSEYNTATAPKDGTPAKVCRFFNTYLLTAKMANGDVKPQGQYCSLYTEVWPEKYATNGGQWRGKDQYTIDYSFGYAKTDAGIDPLVGDAVGAKYQAIAGIKWSSLQPFCSTYLGFKTALATITTTATIIPTTTSTTYATSTVLPRRKRDDATLYPGLKADPSFGGLVLIDGNGINWYSDLFPVADPNSPGVAQKMKRDTSVAVPPGLVKYQPAVVSATCAMQVTFASSTSTVIQATTVTGAATTTVVSVVATVTGDPSEFAYVVLPASENNAAVGSYIDFVVNRTTYTPIFGGRRGTNTRKANIAVDPVTGYLQDVTTGKLAHIYTQGTPIGGGLTIQFSTSEALGSSYQPLICTRLQNRGAYLLSCSVTSRFTGKVISNFLGSTNLRDGVAGNLYLSATPGSRLSFGDALITIFDR</sequence>
<name>A0A4S9JTM2_AURPU</name>
<dbReference type="EMBL" id="QZBD01000796">
    <property type="protein sequence ID" value="THY05458.1"/>
    <property type="molecule type" value="Genomic_DNA"/>
</dbReference>
<reference evidence="1 2" key="1">
    <citation type="submission" date="2018-10" db="EMBL/GenBank/DDBJ databases">
        <title>Fifty Aureobasidium pullulans genomes reveal a recombining polyextremotolerant generalist.</title>
        <authorList>
            <person name="Gostincar C."/>
            <person name="Turk M."/>
            <person name="Zajc J."/>
            <person name="Gunde-Cimerman N."/>
        </authorList>
    </citation>
    <scope>NUCLEOTIDE SEQUENCE [LARGE SCALE GENOMIC DNA]</scope>
    <source>
        <strain evidence="1 2">EXF-6604</strain>
    </source>
</reference>
<evidence type="ECO:0000313" key="2">
    <source>
        <dbReference type="Proteomes" id="UP000306584"/>
    </source>
</evidence>
<protein>
    <recommendedName>
        <fullName evidence="3">Apple domain-containing protein</fullName>
    </recommendedName>
</protein>
<comment type="caution">
    <text evidence="1">The sequence shown here is derived from an EMBL/GenBank/DDBJ whole genome shotgun (WGS) entry which is preliminary data.</text>
</comment>
<accession>A0A4S9JTM2</accession>
<organism evidence="1 2">
    <name type="scientific">Aureobasidium pullulans</name>
    <name type="common">Black yeast</name>
    <name type="synonym">Pullularia pullulans</name>
    <dbReference type="NCBI Taxonomy" id="5580"/>
    <lineage>
        <taxon>Eukaryota</taxon>
        <taxon>Fungi</taxon>
        <taxon>Dikarya</taxon>
        <taxon>Ascomycota</taxon>
        <taxon>Pezizomycotina</taxon>
        <taxon>Dothideomycetes</taxon>
        <taxon>Dothideomycetidae</taxon>
        <taxon>Dothideales</taxon>
        <taxon>Saccotheciaceae</taxon>
        <taxon>Aureobasidium</taxon>
    </lineage>
</organism>